<reference evidence="2" key="1">
    <citation type="journal article" date="2007" name="PLoS ONE">
        <title>The first genome sequence of an elite grapevine cultivar (Pinot noir Vitis vinifera L.): coping with a highly heterozygous genome.</title>
        <authorList>
            <person name="Velasco R."/>
            <person name="Zharkikh A."/>
            <person name="Troggio M."/>
            <person name="Cartwright D.A."/>
            <person name="Cestaro A."/>
            <person name="Pruss D."/>
            <person name="Pindo M."/>
            <person name="FitzGerald L.M."/>
            <person name="Vezzulli S."/>
            <person name="Reid J."/>
            <person name="Malacarne G."/>
            <person name="Iliev D."/>
            <person name="Coppola G."/>
            <person name="Wardell B."/>
            <person name="Micheletti D."/>
            <person name="Macalma T."/>
            <person name="Facci M."/>
            <person name="Mitchell J.T."/>
            <person name="Perazzolli M."/>
            <person name="Eldredge G."/>
            <person name="Gatto P."/>
            <person name="Oyzerski R."/>
            <person name="Moretto M."/>
            <person name="Gutin N."/>
            <person name="Stefanini M."/>
            <person name="Chen Y."/>
            <person name="Segala C."/>
            <person name="Davenport C."/>
            <person name="Dematte L."/>
            <person name="Mraz A."/>
            <person name="Battilana J."/>
            <person name="Stormo K."/>
            <person name="Costa F."/>
            <person name="Tao Q."/>
            <person name="Si-Ammour A."/>
            <person name="Harkins T."/>
            <person name="Lackey A."/>
            <person name="Perbost C."/>
            <person name="Taillon B."/>
            <person name="Stella A."/>
            <person name="Solovyev V."/>
            <person name="Fawcett J.A."/>
            <person name="Sterck L."/>
            <person name="Vandepoele K."/>
            <person name="Grando S.M."/>
            <person name="Toppo S."/>
            <person name="Moser C."/>
            <person name="Lanchbury J."/>
            <person name="Bogden R."/>
            <person name="Skolnick M."/>
            <person name="Sgaramella V."/>
            <person name="Bhatnagar S.K."/>
            <person name="Fontana P."/>
            <person name="Gutin A."/>
            <person name="Van de Peer Y."/>
            <person name="Salamini F."/>
            <person name="Viola R."/>
        </authorList>
    </citation>
    <scope>NUCLEOTIDE SEQUENCE</scope>
</reference>
<dbReference type="EMBL" id="AM428514">
    <property type="protein sequence ID" value="CAN69123.1"/>
    <property type="molecule type" value="Genomic_DNA"/>
</dbReference>
<evidence type="ECO:0000313" key="2">
    <source>
        <dbReference type="EMBL" id="CAN69123.1"/>
    </source>
</evidence>
<organism evidence="2">
    <name type="scientific">Vitis vinifera</name>
    <name type="common">Grape</name>
    <dbReference type="NCBI Taxonomy" id="29760"/>
    <lineage>
        <taxon>Eukaryota</taxon>
        <taxon>Viridiplantae</taxon>
        <taxon>Streptophyta</taxon>
        <taxon>Embryophyta</taxon>
        <taxon>Tracheophyta</taxon>
        <taxon>Spermatophyta</taxon>
        <taxon>Magnoliopsida</taxon>
        <taxon>eudicotyledons</taxon>
        <taxon>Gunneridae</taxon>
        <taxon>Pentapetalae</taxon>
        <taxon>rosids</taxon>
        <taxon>Vitales</taxon>
        <taxon>Vitaceae</taxon>
        <taxon>Viteae</taxon>
        <taxon>Vitis</taxon>
    </lineage>
</organism>
<protein>
    <submittedName>
        <fullName evidence="2">Uncharacterized protein</fullName>
    </submittedName>
</protein>
<evidence type="ECO:0000256" key="1">
    <source>
        <dbReference type="SAM" id="MobiDB-lite"/>
    </source>
</evidence>
<gene>
    <name evidence="2" type="ORF">VITISV_039572</name>
</gene>
<proteinExistence type="predicted"/>
<feature type="region of interest" description="Disordered" evidence="1">
    <location>
        <begin position="1"/>
        <end position="20"/>
    </location>
</feature>
<dbReference type="AlphaFoldDB" id="A5AK03"/>
<name>A5AK03_VITVI</name>
<sequence length="122" mass="13573">MAYTDKPRLPSGFKVSAESGTTRPSRIRLDTCRDETDTRYGIMNELDWELWTEYFIGGVDKTTPHNQIAPPPMLGTVTNLRLQVVSSVVGLDNMVVCEGGRLRALLWVLTAMVARTGDWGSN</sequence>
<accession>A5AK03</accession>